<dbReference type="AlphaFoldDB" id="A0A9P6NRU6"/>
<feature type="region of interest" description="Disordered" evidence="1">
    <location>
        <begin position="358"/>
        <end position="417"/>
    </location>
</feature>
<sequence length="417" mass="47726">MQNLTSSTPSASVETFKSLLHQTIQALRDSNELLECMKTADEYDLSVDITMCFEDRYQLPPHNKMTSFEDPIVQLEKVKNLLMEFDPVPALVIIHNLRLDKRLLPIQQLLTSLGHMAKLMIDSRSEIRKAQAAGRWNSVLSWMELSEKVLLYPPPTMKPRTTYHGYRIPKAWYVWAIEAFVYQGESRKAEYMFNVLAEKYEVEPAERLWLMGQMAYCEGNITVASTMFQDLLKIKDTPMVRSLLRRTLLVQKLIKCLDECDFTDCLQKISFLLAKEEFYEWSKKSPFDKAIYGEMGKMYTQKTNFVKRLTSRSSSLRIFISSKASITTSSSTICASRSSITLPRNWILKIRPRDSKSGNFLTSEIPPTSKSMPESEKTLTSETSLTPESLLTSGITTMASSPKSELELSLSEMDELD</sequence>
<feature type="compositionally biased region" description="Low complexity" evidence="1">
    <location>
        <begin position="380"/>
        <end position="393"/>
    </location>
</feature>
<keyword evidence="3" id="KW-1185">Reference proteome</keyword>
<organism evidence="2 3">
    <name type="scientific">Cronartium quercuum f. sp. fusiforme G11</name>
    <dbReference type="NCBI Taxonomy" id="708437"/>
    <lineage>
        <taxon>Eukaryota</taxon>
        <taxon>Fungi</taxon>
        <taxon>Dikarya</taxon>
        <taxon>Basidiomycota</taxon>
        <taxon>Pucciniomycotina</taxon>
        <taxon>Pucciniomycetes</taxon>
        <taxon>Pucciniales</taxon>
        <taxon>Coleosporiaceae</taxon>
        <taxon>Cronartium</taxon>
    </lineage>
</organism>
<name>A0A9P6NRU6_9BASI</name>
<dbReference type="OrthoDB" id="2504108at2759"/>
<proteinExistence type="predicted"/>
<dbReference type="Proteomes" id="UP000886653">
    <property type="component" value="Unassembled WGS sequence"/>
</dbReference>
<evidence type="ECO:0000256" key="1">
    <source>
        <dbReference type="SAM" id="MobiDB-lite"/>
    </source>
</evidence>
<accession>A0A9P6NRU6</accession>
<feature type="compositionally biased region" description="Polar residues" evidence="1">
    <location>
        <begin position="358"/>
        <end position="372"/>
    </location>
</feature>
<comment type="caution">
    <text evidence="2">The sequence shown here is derived from an EMBL/GenBank/DDBJ whole genome shotgun (WGS) entry which is preliminary data.</text>
</comment>
<evidence type="ECO:0000313" key="2">
    <source>
        <dbReference type="EMBL" id="KAG0152235.1"/>
    </source>
</evidence>
<feature type="compositionally biased region" description="Low complexity" evidence="1">
    <location>
        <begin position="400"/>
        <end position="411"/>
    </location>
</feature>
<dbReference type="EMBL" id="MU167209">
    <property type="protein sequence ID" value="KAG0152235.1"/>
    <property type="molecule type" value="Genomic_DNA"/>
</dbReference>
<gene>
    <name evidence="2" type="ORF">CROQUDRAFT_316911</name>
</gene>
<protein>
    <submittedName>
        <fullName evidence="2">Uncharacterized protein</fullName>
    </submittedName>
</protein>
<reference evidence="2" key="1">
    <citation type="submission" date="2013-11" db="EMBL/GenBank/DDBJ databases">
        <title>Genome sequence of the fusiform rust pathogen reveals effectors for host alternation and coevolution with pine.</title>
        <authorList>
            <consortium name="DOE Joint Genome Institute"/>
            <person name="Smith K."/>
            <person name="Pendleton A."/>
            <person name="Kubisiak T."/>
            <person name="Anderson C."/>
            <person name="Salamov A."/>
            <person name="Aerts A."/>
            <person name="Riley R."/>
            <person name="Clum A."/>
            <person name="Lindquist E."/>
            <person name="Ence D."/>
            <person name="Campbell M."/>
            <person name="Kronenberg Z."/>
            <person name="Feau N."/>
            <person name="Dhillon B."/>
            <person name="Hamelin R."/>
            <person name="Burleigh J."/>
            <person name="Smith J."/>
            <person name="Yandell M."/>
            <person name="Nelson C."/>
            <person name="Grigoriev I."/>
            <person name="Davis J."/>
        </authorList>
    </citation>
    <scope>NUCLEOTIDE SEQUENCE</scope>
    <source>
        <strain evidence="2">G11</strain>
    </source>
</reference>
<evidence type="ECO:0000313" key="3">
    <source>
        <dbReference type="Proteomes" id="UP000886653"/>
    </source>
</evidence>